<sequence length="636" mass="71769">MASSLLSFIFLIPSLIHEANAAPRTDIIARSCTDTQVRNMTEYMESYQEILVSMTDEMPRNKFAFKEAGEAPDRMFLLAECMDDLSGEECDICFTQINTLLSGCFPSTGGRIYLDGCFIRAENYNFFRETISTDDDMKRCGNTIDSRHQFGDTAMEVISKLIQQAPGNRGYAEYHNKSDDVSVYGMATCWKTLDHDLCAVCLNNASKSAISCLPSTEGRVLNSGCFLRYSDYEFANDPKKHKDKDDIYRYVSYVLASVAICTLAIAIGFFVGILAYTRHNHPNNSLGMNMESSVYMRSMQFLQFKYLTLQKATEQFNEAHKLGQGGFGEVFKGTLPDGREIAIKRLYISGKCGSEEVLNELDIISRAQHRNLVRFLGCCFTNIDSFLVYEYLPHRSLDYILFDPEKKKELDWKKRLAIIIGTAEGLEYLHKDCQVRIVHRDIKASNILLDIRYKPKIADFGLARFYSCNKTPVSTAIAGTLGYMAPEYLAQGRLTEKVDVYSYGVLVLEIVSGEQNNKFSSKESLDTLVTAAWKHFQSNTVSEIIDESMDIADLEEIKRVVQVGLLCTQEFPCGRPSMTMIVQMLRQKDVELPTPNKPPFTDESMEVSYPLGCSQHPSNISDLCISPNSDDIEPAR</sequence>
<dbReference type="PANTHER" id="PTHR47973">
    <property type="entry name" value="CYSTEINE-RICH RECEPTOR-LIKE PROTEIN KINASE 3"/>
    <property type="match status" value="1"/>
</dbReference>
<dbReference type="CDD" id="cd14066">
    <property type="entry name" value="STKc_IRAK"/>
    <property type="match status" value="1"/>
</dbReference>
<keyword evidence="13" id="KW-0325">Glycoprotein</keyword>
<feature type="chain" id="PRO_5043003573" description="Cysteine-rich receptor-like protein kinase 43" evidence="16">
    <location>
        <begin position="22"/>
        <end position="636"/>
    </location>
</feature>
<keyword evidence="11 15" id="KW-0472">Membrane</keyword>
<keyword evidence="20" id="KW-1185">Reference proteome</keyword>
<evidence type="ECO:0000256" key="4">
    <source>
        <dbReference type="ARBA" id="ARBA00022692"/>
    </source>
</evidence>
<keyword evidence="10 15" id="KW-1133">Transmembrane helix</keyword>
<dbReference type="PROSITE" id="PS00108">
    <property type="entry name" value="PROTEIN_KINASE_ST"/>
    <property type="match status" value="1"/>
</dbReference>
<comment type="subcellular location">
    <subcellularLocation>
        <location evidence="1">Membrane</location>
        <topology evidence="1">Single-pass membrane protein</topology>
    </subcellularLocation>
</comment>
<feature type="domain" description="Gnk2-homologous" evidence="18">
    <location>
        <begin position="132"/>
        <end position="234"/>
    </location>
</feature>
<keyword evidence="9 14" id="KW-0067">ATP-binding</keyword>
<dbReference type="SUPFAM" id="SSF56112">
    <property type="entry name" value="Protein kinase-like (PK-like)"/>
    <property type="match status" value="1"/>
</dbReference>
<feature type="signal peptide" evidence="16">
    <location>
        <begin position="1"/>
        <end position="21"/>
    </location>
</feature>
<protein>
    <recommendedName>
        <fullName evidence="21">Cysteine-rich receptor-like protein kinase 43</fullName>
    </recommendedName>
</protein>
<evidence type="ECO:0000256" key="8">
    <source>
        <dbReference type="ARBA" id="ARBA00022777"/>
    </source>
</evidence>
<evidence type="ECO:0008006" key="21">
    <source>
        <dbReference type="Google" id="ProtNLM"/>
    </source>
</evidence>
<comment type="caution">
    <text evidence="19">The sequence shown here is derived from an EMBL/GenBank/DDBJ whole genome shotgun (WGS) entry which is preliminary data.</text>
</comment>
<evidence type="ECO:0000256" key="16">
    <source>
        <dbReference type="SAM" id="SignalP"/>
    </source>
</evidence>
<evidence type="ECO:0000259" key="17">
    <source>
        <dbReference type="PROSITE" id="PS50011"/>
    </source>
</evidence>
<feature type="domain" description="Gnk2-homologous" evidence="18">
    <location>
        <begin position="25"/>
        <end position="126"/>
    </location>
</feature>
<reference evidence="19 20" key="1">
    <citation type="journal article" date="2024" name="Plant J.">
        <title>Genome sequences and population genomics reveal climatic adaptation and genomic divergence between two closely related sweetgum species.</title>
        <authorList>
            <person name="Xu W.Q."/>
            <person name="Ren C.Q."/>
            <person name="Zhang X.Y."/>
            <person name="Comes H.P."/>
            <person name="Liu X.H."/>
            <person name="Li Y.G."/>
            <person name="Kettle C.J."/>
            <person name="Jalonen R."/>
            <person name="Gaisberger H."/>
            <person name="Ma Y.Z."/>
            <person name="Qiu Y.X."/>
        </authorList>
    </citation>
    <scope>NUCLEOTIDE SEQUENCE [LARGE SCALE GENOMIC DNA]</scope>
    <source>
        <strain evidence="19">Hangzhou</strain>
    </source>
</reference>
<evidence type="ECO:0000313" key="20">
    <source>
        <dbReference type="Proteomes" id="UP001415857"/>
    </source>
</evidence>
<keyword evidence="7 14" id="KW-0547">Nucleotide-binding</keyword>
<dbReference type="Pfam" id="PF01657">
    <property type="entry name" value="Stress-antifung"/>
    <property type="match status" value="2"/>
</dbReference>
<dbReference type="InterPro" id="IPR011009">
    <property type="entry name" value="Kinase-like_dom_sf"/>
</dbReference>
<dbReference type="Proteomes" id="UP001415857">
    <property type="component" value="Unassembled WGS sequence"/>
</dbReference>
<evidence type="ECO:0000256" key="12">
    <source>
        <dbReference type="ARBA" id="ARBA00023170"/>
    </source>
</evidence>
<feature type="transmembrane region" description="Helical" evidence="15">
    <location>
        <begin position="250"/>
        <end position="276"/>
    </location>
</feature>
<proteinExistence type="predicted"/>
<feature type="domain" description="Protein kinase" evidence="17">
    <location>
        <begin position="316"/>
        <end position="572"/>
    </location>
</feature>
<evidence type="ECO:0000259" key="18">
    <source>
        <dbReference type="PROSITE" id="PS51473"/>
    </source>
</evidence>
<evidence type="ECO:0000256" key="10">
    <source>
        <dbReference type="ARBA" id="ARBA00022989"/>
    </source>
</evidence>
<gene>
    <name evidence="19" type="ORF">L1049_003022</name>
</gene>
<evidence type="ECO:0000313" key="19">
    <source>
        <dbReference type="EMBL" id="KAK9272646.1"/>
    </source>
</evidence>
<dbReference type="InterPro" id="IPR038408">
    <property type="entry name" value="GNK2_sf"/>
</dbReference>
<dbReference type="FunFam" id="3.30.430.20:FF:000015">
    <property type="entry name" value="Cysteine-rich receptor-like protein kinase 3"/>
    <property type="match status" value="1"/>
</dbReference>
<evidence type="ECO:0000256" key="11">
    <source>
        <dbReference type="ARBA" id="ARBA00023136"/>
    </source>
</evidence>
<dbReference type="FunFam" id="3.30.200.20:FF:000952">
    <property type="entry name" value="Putative DUF26-domain protein kinase"/>
    <property type="match status" value="1"/>
</dbReference>
<dbReference type="PROSITE" id="PS00107">
    <property type="entry name" value="PROTEIN_KINASE_ATP"/>
    <property type="match status" value="1"/>
</dbReference>
<dbReference type="EMBL" id="JBBPBK010000013">
    <property type="protein sequence ID" value="KAK9272646.1"/>
    <property type="molecule type" value="Genomic_DNA"/>
</dbReference>
<evidence type="ECO:0000256" key="2">
    <source>
        <dbReference type="ARBA" id="ARBA00022527"/>
    </source>
</evidence>
<keyword evidence="2" id="KW-0723">Serine/threonine-protein kinase</keyword>
<dbReference type="InterPro" id="IPR008271">
    <property type="entry name" value="Ser/Thr_kinase_AS"/>
</dbReference>
<keyword evidence="8" id="KW-0418">Kinase</keyword>
<organism evidence="19 20">
    <name type="scientific">Liquidambar formosana</name>
    <name type="common">Formosan gum</name>
    <dbReference type="NCBI Taxonomy" id="63359"/>
    <lineage>
        <taxon>Eukaryota</taxon>
        <taxon>Viridiplantae</taxon>
        <taxon>Streptophyta</taxon>
        <taxon>Embryophyta</taxon>
        <taxon>Tracheophyta</taxon>
        <taxon>Spermatophyta</taxon>
        <taxon>Magnoliopsida</taxon>
        <taxon>eudicotyledons</taxon>
        <taxon>Gunneridae</taxon>
        <taxon>Pentapetalae</taxon>
        <taxon>Saxifragales</taxon>
        <taxon>Altingiaceae</taxon>
        <taxon>Liquidambar</taxon>
    </lineage>
</organism>
<evidence type="ECO:0000256" key="13">
    <source>
        <dbReference type="ARBA" id="ARBA00023180"/>
    </source>
</evidence>
<evidence type="ECO:0000256" key="15">
    <source>
        <dbReference type="SAM" id="Phobius"/>
    </source>
</evidence>
<dbReference type="InterPro" id="IPR052059">
    <property type="entry name" value="CR_Ser/Thr_kinase"/>
</dbReference>
<dbReference type="InterPro" id="IPR000719">
    <property type="entry name" value="Prot_kinase_dom"/>
</dbReference>
<dbReference type="SMART" id="SM00220">
    <property type="entry name" value="S_TKc"/>
    <property type="match status" value="1"/>
</dbReference>
<dbReference type="Gene3D" id="3.30.200.20">
    <property type="entry name" value="Phosphorylase Kinase, domain 1"/>
    <property type="match status" value="1"/>
</dbReference>
<name>A0AAP0NIA9_LIQFO</name>
<evidence type="ECO:0000256" key="9">
    <source>
        <dbReference type="ARBA" id="ARBA00022840"/>
    </source>
</evidence>
<dbReference type="Pfam" id="PF00069">
    <property type="entry name" value="Pkinase"/>
    <property type="match status" value="1"/>
</dbReference>
<evidence type="ECO:0000256" key="14">
    <source>
        <dbReference type="PROSITE-ProRule" id="PRU10141"/>
    </source>
</evidence>
<dbReference type="CDD" id="cd23509">
    <property type="entry name" value="Gnk2-like"/>
    <property type="match status" value="2"/>
</dbReference>
<dbReference type="InterPro" id="IPR002902">
    <property type="entry name" value="GNK2"/>
</dbReference>
<dbReference type="GO" id="GO:0004674">
    <property type="term" value="F:protein serine/threonine kinase activity"/>
    <property type="evidence" value="ECO:0007669"/>
    <property type="project" value="UniProtKB-KW"/>
</dbReference>
<accession>A0AAP0NIA9</accession>
<evidence type="ECO:0000256" key="5">
    <source>
        <dbReference type="ARBA" id="ARBA00022729"/>
    </source>
</evidence>
<dbReference type="AlphaFoldDB" id="A0AAP0NIA9"/>
<keyword evidence="12" id="KW-0675">Receptor</keyword>
<keyword evidence="5 16" id="KW-0732">Signal</keyword>
<dbReference type="PROSITE" id="PS50011">
    <property type="entry name" value="PROTEIN_KINASE_DOM"/>
    <property type="match status" value="1"/>
</dbReference>
<dbReference type="InterPro" id="IPR017441">
    <property type="entry name" value="Protein_kinase_ATP_BS"/>
</dbReference>
<dbReference type="FunFam" id="1.10.510.10:FF:000336">
    <property type="entry name" value="Cysteine-rich receptor-like protein kinase 2"/>
    <property type="match status" value="1"/>
</dbReference>
<dbReference type="GO" id="GO:0016020">
    <property type="term" value="C:membrane"/>
    <property type="evidence" value="ECO:0007669"/>
    <property type="project" value="UniProtKB-SubCell"/>
</dbReference>
<dbReference type="Gene3D" id="1.10.510.10">
    <property type="entry name" value="Transferase(Phosphotransferase) domain 1"/>
    <property type="match status" value="1"/>
</dbReference>
<dbReference type="PROSITE" id="PS51473">
    <property type="entry name" value="GNK2"/>
    <property type="match status" value="2"/>
</dbReference>
<evidence type="ECO:0000256" key="3">
    <source>
        <dbReference type="ARBA" id="ARBA00022679"/>
    </source>
</evidence>
<dbReference type="GO" id="GO:0005524">
    <property type="term" value="F:ATP binding"/>
    <property type="evidence" value="ECO:0007669"/>
    <property type="project" value="UniProtKB-UniRule"/>
</dbReference>
<evidence type="ECO:0000256" key="7">
    <source>
        <dbReference type="ARBA" id="ARBA00022741"/>
    </source>
</evidence>
<feature type="binding site" evidence="14">
    <location>
        <position position="344"/>
    </location>
    <ligand>
        <name>ATP</name>
        <dbReference type="ChEBI" id="CHEBI:30616"/>
    </ligand>
</feature>
<dbReference type="Gene3D" id="3.30.430.20">
    <property type="entry name" value="Gnk2 domain, C-X8-C-X2-C motif"/>
    <property type="match status" value="2"/>
</dbReference>
<keyword evidence="6" id="KW-0677">Repeat</keyword>
<keyword evidence="3" id="KW-0808">Transferase</keyword>
<evidence type="ECO:0000256" key="1">
    <source>
        <dbReference type="ARBA" id="ARBA00004167"/>
    </source>
</evidence>
<keyword evidence="4 15" id="KW-0812">Transmembrane</keyword>
<evidence type="ECO:0000256" key="6">
    <source>
        <dbReference type="ARBA" id="ARBA00022737"/>
    </source>
</evidence>